<dbReference type="PROSITE" id="PS51329">
    <property type="entry name" value="C_CAP_COFACTOR_C"/>
    <property type="match status" value="1"/>
</dbReference>
<dbReference type="PANTHER" id="PTHR16052">
    <property type="entry name" value="TBCC DOMAIN-CONTAINING PROTEIN 1"/>
    <property type="match status" value="1"/>
</dbReference>
<feature type="region of interest" description="Disordered" evidence="7">
    <location>
        <begin position="167"/>
        <end position="186"/>
    </location>
</feature>
<evidence type="ECO:0000259" key="8">
    <source>
        <dbReference type="PROSITE" id="PS51329"/>
    </source>
</evidence>
<evidence type="ECO:0000313" key="10">
    <source>
        <dbReference type="Proteomes" id="UP000553648"/>
    </source>
</evidence>
<dbReference type="EMBL" id="VXBA01002524">
    <property type="protein sequence ID" value="NXM70796.1"/>
    <property type="molecule type" value="Genomic_DNA"/>
</dbReference>
<dbReference type="InterPro" id="IPR017901">
    <property type="entry name" value="C-CAP_CF_C-like"/>
</dbReference>
<dbReference type="Gene3D" id="2.160.20.70">
    <property type="match status" value="1"/>
</dbReference>
<evidence type="ECO:0000256" key="7">
    <source>
        <dbReference type="SAM" id="MobiDB-lite"/>
    </source>
</evidence>
<dbReference type="OrthoDB" id="427777at2759"/>
<dbReference type="InterPro" id="IPR012945">
    <property type="entry name" value="Tubulin-bd_cofactor_C_dom"/>
</dbReference>
<dbReference type="InterPro" id="IPR039589">
    <property type="entry name" value="TBCC1"/>
</dbReference>
<keyword evidence="10" id="KW-1185">Reference proteome</keyword>
<proteinExistence type="inferred from homology"/>
<feature type="non-terminal residue" evidence="9">
    <location>
        <position position="1"/>
    </location>
</feature>
<dbReference type="GO" id="GO:0031616">
    <property type="term" value="C:spindle pole centrosome"/>
    <property type="evidence" value="ECO:0007669"/>
    <property type="project" value="TreeGrafter"/>
</dbReference>
<feature type="region of interest" description="Disordered" evidence="7">
    <location>
        <begin position="98"/>
        <end position="130"/>
    </location>
</feature>
<dbReference type="SUPFAM" id="SSF69340">
    <property type="entry name" value="C-terminal domain of adenylylcyclase associated protein"/>
    <property type="match status" value="1"/>
</dbReference>
<dbReference type="GO" id="GO:0051684">
    <property type="term" value="P:maintenance of Golgi location"/>
    <property type="evidence" value="ECO:0007669"/>
    <property type="project" value="TreeGrafter"/>
</dbReference>
<keyword evidence="5" id="KW-0963">Cytoplasm</keyword>
<protein>
    <recommendedName>
        <fullName evidence="4">TBCC domain-containing protein 1</fullName>
    </recommendedName>
</protein>
<keyword evidence="6" id="KW-0206">Cytoskeleton</keyword>
<evidence type="ECO:0000256" key="2">
    <source>
        <dbReference type="ARBA" id="ARBA00004647"/>
    </source>
</evidence>
<comment type="subcellular location">
    <subcellularLocation>
        <location evidence="1">Cytoplasm</location>
        <location evidence="1">Cytoskeleton</location>
        <location evidence="1">Microtubule organizing center</location>
        <location evidence="1">Centrosome</location>
    </subcellularLocation>
    <subcellularLocation>
        <location evidence="2">Cytoplasm</location>
        <location evidence="2">Cytoskeleton</location>
        <location evidence="2">Spindle pole</location>
    </subcellularLocation>
</comment>
<dbReference type="GO" id="GO:0051661">
    <property type="term" value="P:maintenance of centrosome location"/>
    <property type="evidence" value="ECO:0007669"/>
    <property type="project" value="TreeGrafter"/>
</dbReference>
<comment type="similarity">
    <text evidence="3">Belongs to the TBCC family.</text>
</comment>
<evidence type="ECO:0000256" key="6">
    <source>
        <dbReference type="ARBA" id="ARBA00023212"/>
    </source>
</evidence>
<dbReference type="InterPro" id="IPR036223">
    <property type="entry name" value="CAP_C_sf"/>
</dbReference>
<evidence type="ECO:0000256" key="1">
    <source>
        <dbReference type="ARBA" id="ARBA00004300"/>
    </source>
</evidence>
<evidence type="ECO:0000256" key="5">
    <source>
        <dbReference type="ARBA" id="ARBA00022490"/>
    </source>
</evidence>
<organism evidence="9 10">
    <name type="scientific">Serilophus lunatus</name>
    <name type="common">silver-breasted broadbill</name>
    <dbReference type="NCBI Taxonomy" id="239386"/>
    <lineage>
        <taxon>Eukaryota</taxon>
        <taxon>Metazoa</taxon>
        <taxon>Chordata</taxon>
        <taxon>Craniata</taxon>
        <taxon>Vertebrata</taxon>
        <taxon>Euteleostomi</taxon>
        <taxon>Archelosauria</taxon>
        <taxon>Archosauria</taxon>
        <taxon>Dinosauria</taxon>
        <taxon>Saurischia</taxon>
        <taxon>Theropoda</taxon>
        <taxon>Coelurosauria</taxon>
        <taxon>Aves</taxon>
        <taxon>Neognathae</taxon>
        <taxon>Neoaves</taxon>
        <taxon>Telluraves</taxon>
        <taxon>Australaves</taxon>
        <taxon>Passeriformes</taxon>
        <taxon>Eurylaimidae</taxon>
        <taxon>Serilophus</taxon>
    </lineage>
</organism>
<dbReference type="Pfam" id="PF07986">
    <property type="entry name" value="TBCC"/>
    <property type="match status" value="1"/>
</dbReference>
<dbReference type="InterPro" id="IPR016098">
    <property type="entry name" value="CAP/MinC_C"/>
</dbReference>
<dbReference type="Proteomes" id="UP000553648">
    <property type="component" value="Unassembled WGS sequence"/>
</dbReference>
<name>A0A7L1D1U0_9PASS</name>
<dbReference type="AlphaFoldDB" id="A0A7L1D1U0"/>
<evidence type="ECO:0000256" key="3">
    <source>
        <dbReference type="ARBA" id="ARBA00008848"/>
    </source>
</evidence>
<dbReference type="InterPro" id="IPR006599">
    <property type="entry name" value="CARP_motif"/>
</dbReference>
<accession>A0A7L1D1U0</accession>
<reference evidence="9 10" key="1">
    <citation type="submission" date="2019-09" db="EMBL/GenBank/DDBJ databases">
        <title>Bird 10,000 Genomes (B10K) Project - Family phase.</title>
        <authorList>
            <person name="Zhang G."/>
        </authorList>
    </citation>
    <scope>NUCLEOTIDE SEQUENCE [LARGE SCALE GENOMIC DNA]</scope>
    <source>
        <strain evidence="9">B10K-DU-002-03</strain>
        <tissue evidence="9">Muscle</tissue>
    </source>
</reference>
<evidence type="ECO:0000313" key="9">
    <source>
        <dbReference type="EMBL" id="NXM70796.1"/>
    </source>
</evidence>
<sequence>RLWVRTEPFLAGALPAPPPARLTPHYLRKAAAYARARAAQGCFPRLRWPRWRHLACGKLQLPAELAWLYFELFRGLLGPDPQRRLRWAEAQAACAGPEELERERSKARARPGPGGLARPEGRRGPARADSSLPVSQLSVDTLQFLLFLYIQQLHKVSLRRSLLGDEWPNTRSSSSGLPGKSAGGNKNWDDQEHRAFVQSHLLDMLELLLEPEQLSASSHCSPSSLVSQEAVRALGFLLEGSVGNSRAVLPLHELALREPCRSHNGFWEAGGAFCLPRLEGWLRACLSANPLGMSAVLRAGRKLAWAQQVEGTTRRAKVACSARVVPQVAPMVILSQVYKQTLAKSSDTLVGAHVRIHRCNESFIYLLSPLRSVTIEKCRSSTFVLGPVGTWVHVHGCDGVKVIAVCHRLVLSNTTGCTFHTLTPTQPLLLAGNQAVSLAPFHTHYPMLEEHMAQVGLATLPNRWDSPMLVCGDSGDSGAFRLLPPSDFYPFVIPFEMEGDTTETPGELPPPYRDVLDRRQRNVQLWQRTVKEAGLTKEQRRQFQMLVENKFYEWLVQTGNRQQLDSLVPAPGGSKQAAG</sequence>
<feature type="non-terminal residue" evidence="9">
    <location>
        <position position="579"/>
    </location>
</feature>
<dbReference type="PANTHER" id="PTHR16052:SF0">
    <property type="entry name" value="TBCC DOMAIN-CONTAINING PROTEIN 1"/>
    <property type="match status" value="1"/>
</dbReference>
<gene>
    <name evidence="9" type="primary">Tbccd1</name>
    <name evidence="9" type="ORF">SERLUN_R08505</name>
</gene>
<evidence type="ECO:0000256" key="4">
    <source>
        <dbReference type="ARBA" id="ARBA00017559"/>
    </source>
</evidence>
<dbReference type="SMART" id="SM00673">
    <property type="entry name" value="CARP"/>
    <property type="match status" value="2"/>
</dbReference>
<feature type="domain" description="C-CAP/cofactor C-like" evidence="8">
    <location>
        <begin position="312"/>
        <end position="457"/>
    </location>
</feature>
<comment type="caution">
    <text evidence="9">The sequence shown here is derived from an EMBL/GenBank/DDBJ whole genome shotgun (WGS) entry which is preliminary data.</text>
</comment>